<evidence type="ECO:0000313" key="2">
    <source>
        <dbReference type="EMBL" id="VIO75295.1"/>
    </source>
</evidence>
<dbReference type="Proteomes" id="UP000328092">
    <property type="component" value="Unassembled WGS sequence"/>
</dbReference>
<dbReference type="Pfam" id="PF05791">
    <property type="entry name" value="Bacillus_HBL"/>
    <property type="match status" value="1"/>
</dbReference>
<keyword evidence="1" id="KW-0812">Transmembrane</keyword>
<keyword evidence="1" id="KW-1133">Transmembrane helix</keyword>
<dbReference type="RefSeq" id="WP_172628232.1">
    <property type="nucleotide sequence ID" value="NZ_CAADFC020000023.1"/>
</dbReference>
<accession>A0A508TLR7</accession>
<evidence type="ECO:0008006" key="4">
    <source>
        <dbReference type="Google" id="ProtNLM"/>
    </source>
</evidence>
<dbReference type="PANTHER" id="PTHR38443:SF2">
    <property type="entry name" value="NON-HEMOLYTIC ENTEROTOXIN LYTIC COMPONENT L1"/>
    <property type="match status" value="1"/>
</dbReference>
<dbReference type="SUPFAM" id="SSF58100">
    <property type="entry name" value="Bacterial hemolysins"/>
    <property type="match status" value="1"/>
</dbReference>
<name>A0A508TLR7_9BRAD</name>
<sequence>MMAVAKLKAKAAPKMAATTTLETQTQSAFVMLSLITQACHGIVNTVFVAPSPKPSWFDDLNSKLDVAKTHAQDWIDNIGPSVTGGVPVQVINYGTTYSAITGTIQSIVNAHPDAQGADNPYVKQVHELVGALEQSVQVIVTNANTTQTLMKNWGDLMQASHDALTSGAVSIQKAEADLSADISKMNEAIKVLNDTIHNENIAIAASAGGIAIGLLLLVVGIALAPETGGASLLVAGTGGLLVVGGAVTWGVMQSKINKQFDEIAKDQNELDDDKRQMVALQGLGSASSQAITYITDASNALSDFRTSWTVFQGELQGVLAKLESAEAALSTIVAGAFTTAAASEWADATSFAQGLANAPVSYPAKQLAMDGKAA</sequence>
<protein>
    <recommendedName>
        <fullName evidence="4">Non-hemolytic enterotoxin lytic component L1</fullName>
    </recommendedName>
</protein>
<proteinExistence type="predicted"/>
<evidence type="ECO:0000256" key="1">
    <source>
        <dbReference type="SAM" id="Phobius"/>
    </source>
</evidence>
<dbReference type="PANTHER" id="PTHR38443">
    <property type="match status" value="1"/>
</dbReference>
<feature type="transmembrane region" description="Helical" evidence="1">
    <location>
        <begin position="230"/>
        <end position="252"/>
    </location>
</feature>
<feature type="transmembrane region" description="Helical" evidence="1">
    <location>
        <begin position="201"/>
        <end position="224"/>
    </location>
</feature>
<evidence type="ECO:0000313" key="3">
    <source>
        <dbReference type="Proteomes" id="UP000328092"/>
    </source>
</evidence>
<comment type="caution">
    <text evidence="2">The sequence shown here is derived from an EMBL/GenBank/DDBJ whole genome shotgun (WGS) entry which is preliminary data.</text>
</comment>
<gene>
    <name evidence="2" type="ORF">CI1B_57960</name>
</gene>
<dbReference type="AlphaFoldDB" id="A0A508TLR7"/>
<keyword evidence="1" id="KW-0472">Membrane</keyword>
<dbReference type="EMBL" id="CAADFC020000023">
    <property type="protein sequence ID" value="VIO75295.1"/>
    <property type="molecule type" value="Genomic_DNA"/>
</dbReference>
<dbReference type="InterPro" id="IPR052785">
    <property type="entry name" value="Enterotoxin_cmpnt"/>
</dbReference>
<reference evidence="2" key="1">
    <citation type="submission" date="2019-02" db="EMBL/GenBank/DDBJ databases">
        <authorList>
            <person name="Pothier F.J."/>
        </authorList>
    </citation>
    <scope>NUCLEOTIDE SEQUENCE</scope>
    <source>
        <strain evidence="2">CI-1B</strain>
    </source>
</reference>
<dbReference type="GO" id="GO:0016020">
    <property type="term" value="C:membrane"/>
    <property type="evidence" value="ECO:0007669"/>
    <property type="project" value="InterPro"/>
</dbReference>
<dbReference type="CDD" id="cd22655">
    <property type="entry name" value="ClyA_MakA-like"/>
    <property type="match status" value="1"/>
</dbReference>
<keyword evidence="3" id="KW-1185">Reference proteome</keyword>
<organism evidence="2 3">
    <name type="scientific">Bradyrhizobium ivorense</name>
    <dbReference type="NCBI Taxonomy" id="2511166"/>
    <lineage>
        <taxon>Bacteria</taxon>
        <taxon>Pseudomonadati</taxon>
        <taxon>Pseudomonadota</taxon>
        <taxon>Alphaproteobacteria</taxon>
        <taxon>Hyphomicrobiales</taxon>
        <taxon>Nitrobacteraceae</taxon>
        <taxon>Bradyrhizobium</taxon>
    </lineage>
</organism>
<dbReference type="Gene3D" id="1.20.1170.10">
    <property type="match status" value="1"/>
</dbReference>
<dbReference type="InterPro" id="IPR008414">
    <property type="entry name" value="HBL"/>
</dbReference>